<protein>
    <recommendedName>
        <fullName evidence="2 5">Argininosuccinate lyase</fullName>
        <shortName evidence="5">ASAL</shortName>
        <ecNumber evidence="2 5">4.3.2.1</ecNumber>
    </recommendedName>
    <alternativeName>
        <fullName evidence="5">Arginosuccinase</fullName>
    </alternativeName>
</protein>
<sequence length="458" mass="51371">MALWGARFSEQADKRLQAFNASIKIDQKMVNQDIRGSIAHVTMLADQGIIDKQDQEAIVSNLKQIQTEIANGSLPIDPDAEDIHMFIEAELTKRTPAGKKVHTARSRNDQVATDFKLYSLDTCATIQQDLVAMIQTLLHQAKAHTHTIMPGYTHLQRAQPITFAHHLMAYVEMFKRDLSRLDDAMKRANTCPLGAGALATTTYPIDRYETAALLGFSSPTLNSIDSVSDRDFAIEMTHAFALIMMHLSRFCEEIILWCSWEFQFIELSDAFATGSSIMPQKKNPDVAELVRGKTGRVYGDLNTLLAMMKNLPLAYNKDLQEDKEAFMDAAQTVEDCLVTMIPMVDTWSVHPQKMKEAAQKGFINATDCADYLTKKGMAFRDAYGCIGQLVKYCISTNQDLESLSMDEYHQISPLFEEDVYEAVSLKTCVKNRNGIGGPSPDMVEKHISIVEKELKAYE</sequence>
<evidence type="ECO:0000313" key="8">
    <source>
        <dbReference type="EMBL" id="MDX8416423.1"/>
    </source>
</evidence>
<gene>
    <name evidence="5 8" type="primary">argH</name>
    <name evidence="8" type="ORF">MOZ64_00990</name>
</gene>
<dbReference type="InterPro" id="IPR008948">
    <property type="entry name" value="L-Aspartase-like"/>
</dbReference>
<comment type="subcellular location">
    <subcellularLocation>
        <location evidence="5">Cytoplasm</location>
    </subcellularLocation>
</comment>
<dbReference type="InterPro" id="IPR009049">
    <property type="entry name" value="Argininosuccinate_lyase"/>
</dbReference>
<keyword evidence="9" id="KW-1185">Reference proteome</keyword>
<dbReference type="PRINTS" id="PR00149">
    <property type="entry name" value="FUMRATELYASE"/>
</dbReference>
<dbReference type="InterPro" id="IPR024083">
    <property type="entry name" value="Fumarase/histidase_N"/>
</dbReference>
<dbReference type="CDD" id="cd01359">
    <property type="entry name" value="Argininosuccinate_lyase"/>
    <property type="match status" value="1"/>
</dbReference>
<evidence type="ECO:0000256" key="4">
    <source>
        <dbReference type="ARBA" id="ARBA00023239"/>
    </source>
</evidence>
<dbReference type="EMBL" id="JALBUS010000001">
    <property type="protein sequence ID" value="MDX8416423.1"/>
    <property type="molecule type" value="Genomic_DNA"/>
</dbReference>
<dbReference type="Gene3D" id="1.20.200.10">
    <property type="entry name" value="Fumarase/aspartase (Central domain)"/>
    <property type="match status" value="1"/>
</dbReference>
<dbReference type="Proteomes" id="UP001285244">
    <property type="component" value="Unassembled WGS sequence"/>
</dbReference>
<dbReference type="GO" id="GO:0004056">
    <property type="term" value="F:argininosuccinate lyase activity"/>
    <property type="evidence" value="ECO:0007669"/>
    <property type="project" value="UniProtKB-EC"/>
</dbReference>
<dbReference type="SUPFAM" id="SSF48557">
    <property type="entry name" value="L-aspartase-like"/>
    <property type="match status" value="1"/>
</dbReference>
<comment type="catalytic activity">
    <reaction evidence="5">
        <text>2-(N(omega)-L-arginino)succinate = fumarate + L-arginine</text>
        <dbReference type="Rhea" id="RHEA:24020"/>
        <dbReference type="ChEBI" id="CHEBI:29806"/>
        <dbReference type="ChEBI" id="CHEBI:32682"/>
        <dbReference type="ChEBI" id="CHEBI:57472"/>
        <dbReference type="EC" id="4.3.2.1"/>
    </reaction>
</comment>
<dbReference type="PANTHER" id="PTHR43814">
    <property type="entry name" value="ARGININOSUCCINATE LYASE"/>
    <property type="match status" value="1"/>
</dbReference>
<evidence type="ECO:0000256" key="5">
    <source>
        <dbReference type="HAMAP-Rule" id="MF_00006"/>
    </source>
</evidence>
<accession>A0ABU4WJI3</accession>
<dbReference type="Pfam" id="PF14698">
    <property type="entry name" value="ASL_C2"/>
    <property type="match status" value="1"/>
</dbReference>
<evidence type="ECO:0000259" key="6">
    <source>
        <dbReference type="Pfam" id="PF00206"/>
    </source>
</evidence>
<comment type="similarity">
    <text evidence="5">Belongs to the lyase 1 family. Argininosuccinate lyase subfamily.</text>
</comment>
<evidence type="ECO:0000313" key="9">
    <source>
        <dbReference type="Proteomes" id="UP001285244"/>
    </source>
</evidence>
<proteinExistence type="inferred from homology"/>
<dbReference type="RefSeq" id="WP_320324758.1">
    <property type="nucleotide sequence ID" value="NZ_JALBUS010000001.1"/>
</dbReference>
<dbReference type="InterPro" id="IPR000362">
    <property type="entry name" value="Fumarate_lyase_fam"/>
</dbReference>
<name>A0ABU4WJI3_9FIRM</name>
<keyword evidence="5" id="KW-0963">Cytoplasm</keyword>
<evidence type="ECO:0000256" key="3">
    <source>
        <dbReference type="ARBA" id="ARBA00022571"/>
    </source>
</evidence>
<dbReference type="InterPro" id="IPR022761">
    <property type="entry name" value="Fumarate_lyase_N"/>
</dbReference>
<feature type="domain" description="Argininosuccinate lyase C-terminal" evidence="7">
    <location>
        <begin position="362"/>
        <end position="430"/>
    </location>
</feature>
<dbReference type="Gene3D" id="1.10.275.10">
    <property type="entry name" value="Fumarase/aspartase (N-terminal domain)"/>
    <property type="match status" value="1"/>
</dbReference>
<dbReference type="Gene3D" id="1.10.40.30">
    <property type="entry name" value="Fumarase/aspartase (C-terminal domain)"/>
    <property type="match status" value="1"/>
</dbReference>
<keyword evidence="4 5" id="KW-0456">Lyase</keyword>
<comment type="caution">
    <text evidence="8">The sequence shown here is derived from an EMBL/GenBank/DDBJ whole genome shotgun (WGS) entry which is preliminary data.</text>
</comment>
<evidence type="ECO:0000259" key="7">
    <source>
        <dbReference type="Pfam" id="PF14698"/>
    </source>
</evidence>
<dbReference type="HAMAP" id="MF_00006">
    <property type="entry name" value="Arg_succ_lyase"/>
    <property type="match status" value="1"/>
</dbReference>
<keyword evidence="5" id="KW-0028">Amino-acid biosynthesis</keyword>
<dbReference type="PANTHER" id="PTHR43814:SF1">
    <property type="entry name" value="ARGININOSUCCINATE LYASE"/>
    <property type="match status" value="1"/>
</dbReference>
<feature type="domain" description="Fumarate lyase N-terminal" evidence="6">
    <location>
        <begin position="7"/>
        <end position="299"/>
    </location>
</feature>
<dbReference type="EC" id="4.3.2.1" evidence="2 5"/>
<dbReference type="PROSITE" id="PS00163">
    <property type="entry name" value="FUMARATE_LYASES"/>
    <property type="match status" value="1"/>
</dbReference>
<keyword evidence="3 5" id="KW-0055">Arginine biosynthesis</keyword>
<comment type="pathway">
    <text evidence="1 5">Amino-acid biosynthesis; L-arginine biosynthesis; L-arginine from L-ornithine and carbamoyl phosphate: step 3/3.</text>
</comment>
<dbReference type="InterPro" id="IPR029419">
    <property type="entry name" value="Arg_succ_lyase_C"/>
</dbReference>
<dbReference type="PRINTS" id="PR00145">
    <property type="entry name" value="ARGSUCLYASE"/>
</dbReference>
<dbReference type="Pfam" id="PF00206">
    <property type="entry name" value="Lyase_1"/>
    <property type="match status" value="1"/>
</dbReference>
<dbReference type="NCBIfam" id="TIGR00838">
    <property type="entry name" value="argH"/>
    <property type="match status" value="1"/>
</dbReference>
<evidence type="ECO:0000256" key="1">
    <source>
        <dbReference type="ARBA" id="ARBA00004941"/>
    </source>
</evidence>
<dbReference type="InterPro" id="IPR020557">
    <property type="entry name" value="Fumarate_lyase_CS"/>
</dbReference>
<evidence type="ECO:0000256" key="2">
    <source>
        <dbReference type="ARBA" id="ARBA00012338"/>
    </source>
</evidence>
<reference evidence="8 9" key="1">
    <citation type="submission" date="2022-03" db="EMBL/GenBank/DDBJ databases">
        <title>Novel taxa within the pig intestine.</title>
        <authorList>
            <person name="Wylensek D."/>
            <person name="Bishof K."/>
            <person name="Afrizal A."/>
            <person name="Clavel T."/>
        </authorList>
    </citation>
    <scope>NUCLEOTIDE SEQUENCE [LARGE SCALE GENOMIC DNA]</scope>
    <source>
        <strain evidence="8 9">Cla-KB-P134</strain>
    </source>
</reference>
<organism evidence="8 9">
    <name type="scientific">Absicoccus intestinalis</name>
    <dbReference type="NCBI Taxonomy" id="2926319"/>
    <lineage>
        <taxon>Bacteria</taxon>
        <taxon>Bacillati</taxon>
        <taxon>Bacillota</taxon>
        <taxon>Erysipelotrichia</taxon>
        <taxon>Erysipelotrichales</taxon>
        <taxon>Erysipelotrichaceae</taxon>
        <taxon>Absicoccus</taxon>
    </lineage>
</organism>